<organism evidence="6 7">
    <name type="scientific">Lactococcus muris</name>
    <dbReference type="NCBI Taxonomy" id="2941330"/>
    <lineage>
        <taxon>Bacteria</taxon>
        <taxon>Bacillati</taxon>
        <taxon>Bacillota</taxon>
        <taxon>Bacilli</taxon>
        <taxon>Lactobacillales</taxon>
        <taxon>Streptococcaceae</taxon>
        <taxon>Lactococcus</taxon>
    </lineage>
</organism>
<evidence type="ECO:0000256" key="1">
    <source>
        <dbReference type="ARBA" id="ARBA00005417"/>
    </source>
</evidence>
<protein>
    <submittedName>
        <fullName evidence="6">ABC transporter ATP-binding protein</fullName>
    </submittedName>
</protein>
<evidence type="ECO:0000313" key="7">
    <source>
        <dbReference type="Proteomes" id="UP001565242"/>
    </source>
</evidence>
<dbReference type="PANTHER" id="PTHR42711:SF5">
    <property type="entry name" value="ABC TRANSPORTER ATP-BINDING PROTEIN NATA"/>
    <property type="match status" value="1"/>
</dbReference>
<evidence type="ECO:0000313" key="6">
    <source>
        <dbReference type="EMBL" id="MEY8536887.1"/>
    </source>
</evidence>
<keyword evidence="2" id="KW-0813">Transport</keyword>
<dbReference type="PROSITE" id="PS00211">
    <property type="entry name" value="ABC_TRANSPORTER_1"/>
    <property type="match status" value="1"/>
</dbReference>
<dbReference type="InterPro" id="IPR017871">
    <property type="entry name" value="ABC_transporter-like_CS"/>
</dbReference>
<evidence type="ECO:0000259" key="5">
    <source>
        <dbReference type="PROSITE" id="PS50893"/>
    </source>
</evidence>
<feature type="domain" description="ABC transporter" evidence="5">
    <location>
        <begin position="3"/>
        <end position="233"/>
    </location>
</feature>
<dbReference type="SUPFAM" id="SSF52540">
    <property type="entry name" value="P-loop containing nucleoside triphosphate hydrolases"/>
    <property type="match status" value="1"/>
</dbReference>
<dbReference type="Gene3D" id="3.40.50.300">
    <property type="entry name" value="P-loop containing nucleotide triphosphate hydrolases"/>
    <property type="match status" value="1"/>
</dbReference>
<evidence type="ECO:0000256" key="2">
    <source>
        <dbReference type="ARBA" id="ARBA00022448"/>
    </source>
</evidence>
<comment type="similarity">
    <text evidence="1">Belongs to the ABC transporter superfamily.</text>
</comment>
<dbReference type="InterPro" id="IPR003439">
    <property type="entry name" value="ABC_transporter-like_ATP-bd"/>
</dbReference>
<comment type="caution">
    <text evidence="6">The sequence shown here is derived from an EMBL/GenBank/DDBJ whole genome shotgun (WGS) entry which is preliminary data.</text>
</comment>
<gene>
    <name evidence="6" type="ORF">AALM99_00310</name>
</gene>
<dbReference type="GO" id="GO:0005524">
    <property type="term" value="F:ATP binding"/>
    <property type="evidence" value="ECO:0007669"/>
    <property type="project" value="UniProtKB-KW"/>
</dbReference>
<sequence length="302" mass="34382">MKITLTDIQKKYGDFEVLKGISTEFEEGKFYGLLGPNGAGKTTLFNILIQATHKTSGHIEWQIDGDKVKADTFYHHVGIVFQSSRLDERLTVEENLITRGALYGLNKSQVFQSLKTFEEYLSIKELRTRRYGMLSGGQKRKVDIARALLHNPSILLLDEPTTGLDPKSRNDLWEAIYELNKKAKMTIILITHYLEEMAFCDRLNVLIQGKLHYSGSVEGFIEKNSSTNLEITLKNSNASVSDLFELSPIRKNEKEYIYQNVTMEQILSILSYNQSLIETFEVKNATLEVAYLNLLNEIQGGI</sequence>
<evidence type="ECO:0000256" key="4">
    <source>
        <dbReference type="ARBA" id="ARBA00022840"/>
    </source>
</evidence>
<keyword evidence="7" id="KW-1185">Reference proteome</keyword>
<dbReference type="EMBL" id="JBCLSQ010000001">
    <property type="protein sequence ID" value="MEY8536887.1"/>
    <property type="molecule type" value="Genomic_DNA"/>
</dbReference>
<dbReference type="SMART" id="SM00382">
    <property type="entry name" value="AAA"/>
    <property type="match status" value="1"/>
</dbReference>
<dbReference type="RefSeq" id="WP_369917543.1">
    <property type="nucleotide sequence ID" value="NZ_JBCLSQ010000001.1"/>
</dbReference>
<name>A0ABV4D551_9LACT</name>
<dbReference type="Pfam" id="PF00005">
    <property type="entry name" value="ABC_tran"/>
    <property type="match status" value="1"/>
</dbReference>
<keyword evidence="3" id="KW-0547">Nucleotide-binding</keyword>
<dbReference type="CDD" id="cd03230">
    <property type="entry name" value="ABC_DR_subfamily_A"/>
    <property type="match status" value="1"/>
</dbReference>
<evidence type="ECO:0000256" key="3">
    <source>
        <dbReference type="ARBA" id="ARBA00022741"/>
    </source>
</evidence>
<keyword evidence="4 6" id="KW-0067">ATP-binding</keyword>
<dbReference type="InterPro" id="IPR003593">
    <property type="entry name" value="AAA+_ATPase"/>
</dbReference>
<reference evidence="6 7" key="1">
    <citation type="submission" date="2024-03" db="EMBL/GenBank/DDBJ databases">
        <title>Mouse gut bacterial collection (mGBC) of GemPharmatech.</title>
        <authorList>
            <person name="He Y."/>
            <person name="Dong L."/>
            <person name="Wu D."/>
            <person name="Gao X."/>
            <person name="Lin Z."/>
        </authorList>
    </citation>
    <scope>NUCLEOTIDE SEQUENCE [LARGE SCALE GENOMIC DNA]</scope>
    <source>
        <strain evidence="6 7">20-218</strain>
    </source>
</reference>
<dbReference type="Proteomes" id="UP001565242">
    <property type="component" value="Unassembled WGS sequence"/>
</dbReference>
<dbReference type="InterPro" id="IPR050763">
    <property type="entry name" value="ABC_transporter_ATP-binding"/>
</dbReference>
<dbReference type="PROSITE" id="PS50893">
    <property type="entry name" value="ABC_TRANSPORTER_2"/>
    <property type="match status" value="1"/>
</dbReference>
<accession>A0ABV4D551</accession>
<proteinExistence type="inferred from homology"/>
<dbReference type="PANTHER" id="PTHR42711">
    <property type="entry name" value="ABC TRANSPORTER ATP-BINDING PROTEIN"/>
    <property type="match status" value="1"/>
</dbReference>
<dbReference type="InterPro" id="IPR027417">
    <property type="entry name" value="P-loop_NTPase"/>
</dbReference>